<reference evidence="3" key="2">
    <citation type="submission" date="2025-08" db="UniProtKB">
        <authorList>
            <consortium name="RefSeq"/>
        </authorList>
    </citation>
    <scope>IDENTIFICATION</scope>
</reference>
<name>A0ABM1V9I9_SOLPN</name>
<evidence type="ECO:0000313" key="3">
    <source>
        <dbReference type="RefSeq" id="XP_027772407.1"/>
    </source>
</evidence>
<proteinExistence type="predicted"/>
<keyword evidence="2" id="KW-1185">Reference proteome</keyword>
<dbReference type="InterPro" id="IPR024956">
    <property type="entry name" value="tRNAHis_GuaTrfase_cat"/>
</dbReference>
<dbReference type="InterPro" id="IPR007537">
    <property type="entry name" value="tRNAHis_GuaTrfase_Thg1"/>
</dbReference>
<protein>
    <submittedName>
        <fullName evidence="3">tRNA(His) guanylyltransferase 1-like</fullName>
    </submittedName>
</protein>
<dbReference type="Pfam" id="PF04446">
    <property type="entry name" value="Thg1"/>
    <property type="match status" value="1"/>
</dbReference>
<dbReference type="Proteomes" id="UP000694930">
    <property type="component" value="Chromosome 4"/>
</dbReference>
<evidence type="ECO:0000313" key="2">
    <source>
        <dbReference type="Proteomes" id="UP000694930"/>
    </source>
</evidence>
<dbReference type="PANTHER" id="PTHR12729">
    <property type="entry name" value="TRNA(HIS) GUANYLYLTRANSFERASE-RELATED"/>
    <property type="match status" value="1"/>
</dbReference>
<dbReference type="Gene3D" id="3.30.70.3000">
    <property type="match status" value="1"/>
</dbReference>
<dbReference type="InterPro" id="IPR038469">
    <property type="entry name" value="tRNAHis_GuaTrfase_Thg1_sf"/>
</dbReference>
<sequence>MYPNIIVVQIDGHKFGCFSEKNGFEKPNYDKALNLMNACAIKVIQNFSNVIFVFGFNDEYSFVLNKETTFYQRRARSYKQSIRYLFVEAGVFWKVRKGGKSDSECAVINSSLRVKIELFPQ</sequence>
<dbReference type="PANTHER" id="PTHR12729:SF6">
    <property type="entry name" value="TRNA(HIS) GUANYLYLTRANSFERASE-RELATED"/>
    <property type="match status" value="1"/>
</dbReference>
<reference evidence="2" key="1">
    <citation type="journal article" date="2014" name="Nat. Genet.">
        <title>The genome of the stress-tolerant wild tomato species Solanum pennellii.</title>
        <authorList>
            <person name="Bolger A."/>
            <person name="Scossa F."/>
            <person name="Bolger M.E."/>
            <person name="Lanz C."/>
            <person name="Maumus F."/>
            <person name="Tohge T."/>
            <person name="Quesneville H."/>
            <person name="Alseekh S."/>
            <person name="Sorensen I."/>
            <person name="Lichtenstein G."/>
            <person name="Fich E.A."/>
            <person name="Conte M."/>
            <person name="Keller H."/>
            <person name="Schneeberger K."/>
            <person name="Schwacke R."/>
            <person name="Ofner I."/>
            <person name="Vrebalov J."/>
            <person name="Xu Y."/>
            <person name="Osorio S."/>
            <person name="Aflitos S.A."/>
            <person name="Schijlen E."/>
            <person name="Jimenez-Gomez J.M."/>
            <person name="Ryngajllo M."/>
            <person name="Kimura S."/>
            <person name="Kumar R."/>
            <person name="Koenig D."/>
            <person name="Headland L.R."/>
            <person name="Maloof J.N."/>
            <person name="Sinha N."/>
            <person name="van Ham R.C."/>
            <person name="Lankhorst R.K."/>
            <person name="Mao L."/>
            <person name="Vogel A."/>
            <person name="Arsova B."/>
            <person name="Panstruga R."/>
            <person name="Fei Z."/>
            <person name="Rose J.K."/>
            <person name="Zamir D."/>
            <person name="Carrari F."/>
            <person name="Giovannoni J.J."/>
            <person name="Weigel D."/>
            <person name="Usadel B."/>
            <person name="Fernie A.R."/>
        </authorList>
    </citation>
    <scope>NUCLEOTIDE SEQUENCE [LARGE SCALE GENOMIC DNA]</scope>
    <source>
        <strain evidence="2">cv. LA0716</strain>
    </source>
</reference>
<organism evidence="2 3">
    <name type="scientific">Solanum pennellii</name>
    <name type="common">Tomato</name>
    <name type="synonym">Lycopersicon pennellii</name>
    <dbReference type="NCBI Taxonomy" id="28526"/>
    <lineage>
        <taxon>Eukaryota</taxon>
        <taxon>Viridiplantae</taxon>
        <taxon>Streptophyta</taxon>
        <taxon>Embryophyta</taxon>
        <taxon>Tracheophyta</taxon>
        <taxon>Spermatophyta</taxon>
        <taxon>Magnoliopsida</taxon>
        <taxon>eudicotyledons</taxon>
        <taxon>Gunneridae</taxon>
        <taxon>Pentapetalae</taxon>
        <taxon>asterids</taxon>
        <taxon>lamiids</taxon>
        <taxon>Solanales</taxon>
        <taxon>Solanaceae</taxon>
        <taxon>Solanoideae</taxon>
        <taxon>Solaneae</taxon>
        <taxon>Solanum</taxon>
        <taxon>Solanum subgen. Lycopersicon</taxon>
    </lineage>
</organism>
<accession>A0ABM1V9I9</accession>
<dbReference type="RefSeq" id="XP_027772407.1">
    <property type="nucleotide sequence ID" value="XM_027916606.1"/>
</dbReference>
<gene>
    <name evidence="3" type="primary">LOC114076906</name>
</gene>
<feature type="domain" description="tRNAHis guanylyltransferase catalytic" evidence="1">
    <location>
        <begin position="4"/>
        <end position="78"/>
    </location>
</feature>
<evidence type="ECO:0000259" key="1">
    <source>
        <dbReference type="Pfam" id="PF04446"/>
    </source>
</evidence>
<dbReference type="GeneID" id="114076906"/>